<evidence type="ECO:0000313" key="2">
    <source>
        <dbReference type="Proteomes" id="UP001149090"/>
    </source>
</evidence>
<dbReference type="AlphaFoldDB" id="A0A9Q0R5N5"/>
<protein>
    <submittedName>
        <fullName evidence="1">Uncharacterized protein</fullName>
    </submittedName>
</protein>
<accession>A0A9Q0R5N5</accession>
<dbReference type="Proteomes" id="UP001149090">
    <property type="component" value="Unassembled WGS sequence"/>
</dbReference>
<name>A0A9Q0R5N5_ANAIG</name>
<evidence type="ECO:0000313" key="1">
    <source>
        <dbReference type="EMBL" id="KAJ5068232.1"/>
    </source>
</evidence>
<comment type="caution">
    <text evidence="1">The sequence shown here is derived from an EMBL/GenBank/DDBJ whole genome shotgun (WGS) entry which is preliminary data.</text>
</comment>
<sequence>MSLSSEQIDFISKQFANKQAEFEVKFIATNKTQIPGKIKINDVQIELIFNEKEIQPIKLFFDKKRKIPLFLSQDDPLLSRIDLSEKESLLFNSKTKNERILIFKIFQMMEHYQQITTISDNFDFSGEILNYNSFKSMIYCVILFSEINAIALYCFQQGYINFSVLVSFSENSNPILGTISIDRRNILIAYQNYSNQFSLHSIRNITLKERENVFLDLHEIKLTMHSNPAVSLLFKNCVELFIKSRIIHSRELQYQEPTLEKEITIVQKIEEIEKIEKKMVNILQEDIFEIPYGNPFIFKISLIDKKTKLIFEENGTLVLFINGLTIFTPDEVRVHRFDMQTNLYSLSPLGCLLTINCIKYYIQFTSEKNSTSGTTKQDSFGTTLIFNNQGVRIVYPEVNKFFNYNNDMNISFHPKSHLVVRFSFNKSYQLVIWFESKQQRLLFIRTIMPLLKQGKEETEKQTEKISESFYPKIEVPQIPSNFQGQLIENEESEECEMKFEENELKIIRKSETKKIPISNHLKLETQKENPNIIRIAFEEDFIIISLRNEEERKLFMRKMKIIISNQIPNEIKKDTNEFQIKFLSDNFRNIGDGTLAFRNSKLIININLMAEIVLELNEFSFAFHKFDRSILFIETKEKKISAKFENENQLINFIQKYNLAKKQN</sequence>
<organism evidence="1 2">
    <name type="scientific">Anaeramoeba ignava</name>
    <name type="common">Anaerobic marine amoeba</name>
    <dbReference type="NCBI Taxonomy" id="1746090"/>
    <lineage>
        <taxon>Eukaryota</taxon>
        <taxon>Metamonada</taxon>
        <taxon>Anaeramoebidae</taxon>
        <taxon>Anaeramoeba</taxon>
    </lineage>
</organism>
<reference evidence="1" key="1">
    <citation type="submission" date="2022-10" db="EMBL/GenBank/DDBJ databases">
        <title>Novel sulphate-reducing endosymbionts in the free-living metamonad Anaeramoeba.</title>
        <authorList>
            <person name="Jerlstrom-Hultqvist J."/>
            <person name="Cepicka I."/>
            <person name="Gallot-Lavallee L."/>
            <person name="Salas-Leiva D."/>
            <person name="Curtis B.A."/>
            <person name="Zahonova K."/>
            <person name="Pipaliya S."/>
            <person name="Dacks J."/>
            <person name="Roger A.J."/>
        </authorList>
    </citation>
    <scope>NUCLEOTIDE SEQUENCE</scope>
    <source>
        <strain evidence="1">BMAN</strain>
    </source>
</reference>
<gene>
    <name evidence="1" type="ORF">M0811_12459</name>
</gene>
<proteinExistence type="predicted"/>
<dbReference type="EMBL" id="JAPDFW010000118">
    <property type="protein sequence ID" value="KAJ5068232.1"/>
    <property type="molecule type" value="Genomic_DNA"/>
</dbReference>
<keyword evidence="2" id="KW-1185">Reference proteome</keyword>